<dbReference type="InterPro" id="IPR008930">
    <property type="entry name" value="Terpenoid_cyclase/PrenylTrfase"/>
</dbReference>
<dbReference type="InterPro" id="IPR041555">
    <property type="entry name" value="MG3"/>
</dbReference>
<dbReference type="Pfam" id="PF07677">
    <property type="entry name" value="A2M_recep"/>
    <property type="match status" value="1"/>
</dbReference>
<proteinExistence type="predicted"/>
<dbReference type="GO" id="GO:0009986">
    <property type="term" value="C:cell surface"/>
    <property type="evidence" value="ECO:0007669"/>
    <property type="project" value="UniProtKB-SubCell"/>
</dbReference>
<dbReference type="Pfam" id="PF17789">
    <property type="entry name" value="MG4"/>
    <property type="match status" value="1"/>
</dbReference>
<dbReference type="FunFam" id="2.60.40.10:FF:000155">
    <property type="entry name" value="complement C3 isoform X1"/>
    <property type="match status" value="1"/>
</dbReference>
<dbReference type="GO" id="GO:0005615">
    <property type="term" value="C:extracellular space"/>
    <property type="evidence" value="ECO:0007669"/>
    <property type="project" value="InterPro"/>
</dbReference>
<feature type="domain" description="NTR" evidence="11">
    <location>
        <begin position="1482"/>
        <end position="1634"/>
    </location>
</feature>
<reference evidence="12" key="3">
    <citation type="submission" date="2025-09" db="UniProtKB">
        <authorList>
            <consortium name="Ensembl"/>
        </authorList>
    </citation>
    <scope>IDENTIFICATION</scope>
</reference>
<dbReference type="GO" id="GO:0006957">
    <property type="term" value="P:complement activation, alternative pathway"/>
    <property type="evidence" value="ECO:0007669"/>
    <property type="project" value="UniProtKB-KW"/>
</dbReference>
<dbReference type="Pfam" id="PF01821">
    <property type="entry name" value="ANATO"/>
    <property type="match status" value="1"/>
</dbReference>
<dbReference type="PANTHER" id="PTHR11412">
    <property type="entry name" value="MACROGLOBULIN / COMPLEMENT"/>
    <property type="match status" value="1"/>
</dbReference>
<evidence type="ECO:0000256" key="9">
    <source>
        <dbReference type="SAM" id="SignalP"/>
    </source>
</evidence>
<evidence type="ECO:0000256" key="8">
    <source>
        <dbReference type="ARBA" id="ARBA00023198"/>
    </source>
</evidence>
<dbReference type="SUPFAM" id="SSF47686">
    <property type="entry name" value="Anaphylotoxins (complement system)"/>
    <property type="match status" value="1"/>
</dbReference>
<dbReference type="Pfam" id="PF00207">
    <property type="entry name" value="A2M"/>
    <property type="match status" value="1"/>
</dbReference>
<dbReference type="Gene3D" id="2.20.130.20">
    <property type="match status" value="1"/>
</dbReference>
<dbReference type="Gene3D" id="2.60.40.1940">
    <property type="match status" value="1"/>
</dbReference>
<dbReference type="GeneTree" id="ENSGT00940000164135"/>
<dbReference type="CDD" id="cd00017">
    <property type="entry name" value="ANATO"/>
    <property type="match status" value="1"/>
</dbReference>
<dbReference type="GO" id="GO:0004866">
    <property type="term" value="F:endopeptidase inhibitor activity"/>
    <property type="evidence" value="ECO:0007669"/>
    <property type="project" value="InterPro"/>
</dbReference>
<dbReference type="GO" id="GO:0006958">
    <property type="term" value="P:complement activation, classical pathway"/>
    <property type="evidence" value="ECO:0007669"/>
    <property type="project" value="UniProtKB-KW"/>
</dbReference>
<feature type="chain" id="PRO_5029597657" description="Complement C3" evidence="9">
    <location>
        <begin position="24"/>
        <end position="1636"/>
    </location>
</feature>
<dbReference type="CDD" id="cd02896">
    <property type="entry name" value="complement_C3_C4_C5"/>
    <property type="match status" value="1"/>
</dbReference>
<evidence type="ECO:0000259" key="11">
    <source>
        <dbReference type="PROSITE" id="PS50189"/>
    </source>
</evidence>
<evidence type="ECO:0000313" key="13">
    <source>
        <dbReference type="Proteomes" id="UP000007648"/>
    </source>
</evidence>
<evidence type="ECO:0000256" key="4">
    <source>
        <dbReference type="ARBA" id="ARBA00022875"/>
    </source>
</evidence>
<protein>
    <recommendedName>
        <fullName evidence="14">Complement C3</fullName>
    </recommendedName>
</protein>
<dbReference type="SUPFAM" id="SSF50242">
    <property type="entry name" value="TIMP-like"/>
    <property type="match status" value="1"/>
</dbReference>
<dbReference type="Proteomes" id="UP000007648">
    <property type="component" value="Unassembled WGS sequence"/>
</dbReference>
<evidence type="ECO:0000256" key="5">
    <source>
        <dbReference type="ARBA" id="ARBA00022966"/>
    </source>
</evidence>
<dbReference type="InterPro" id="IPR008993">
    <property type="entry name" value="TIMP-like_OB-fold"/>
</dbReference>
<keyword evidence="6" id="KW-1015">Disulfide bond</keyword>
<dbReference type="Gene3D" id="2.60.40.1930">
    <property type="match status" value="3"/>
</dbReference>
<dbReference type="InterPro" id="IPR011625">
    <property type="entry name" value="A2M_N_BRD"/>
</dbReference>
<keyword evidence="9" id="KW-0732">Signal</keyword>
<dbReference type="InterPro" id="IPR050473">
    <property type="entry name" value="A2M/Complement_sys"/>
</dbReference>
<dbReference type="PROSITE" id="PS50189">
    <property type="entry name" value="NTR"/>
    <property type="match status" value="1"/>
</dbReference>
<evidence type="ECO:0008006" key="14">
    <source>
        <dbReference type="Google" id="ProtNLM"/>
    </source>
</evidence>
<dbReference type="InterPro" id="IPR000020">
    <property type="entry name" value="Anaphylatoxin/fibulin"/>
</dbReference>
<dbReference type="SMART" id="SM01419">
    <property type="entry name" value="Thiol-ester_cl"/>
    <property type="match status" value="1"/>
</dbReference>
<evidence type="ECO:0000259" key="10">
    <source>
        <dbReference type="PROSITE" id="PS01178"/>
    </source>
</evidence>
<dbReference type="Pfam" id="PF01759">
    <property type="entry name" value="NTR"/>
    <property type="match status" value="1"/>
</dbReference>
<dbReference type="InterPro" id="IPR036595">
    <property type="entry name" value="A-macroglobulin_rcpt-bd_sf"/>
</dbReference>
<evidence type="ECO:0000256" key="3">
    <source>
        <dbReference type="ARBA" id="ARBA00022525"/>
    </source>
</evidence>
<gene>
    <name evidence="12" type="primary">LOC100913655</name>
</gene>
<sequence>MEAPKILGLSQLLLLLGLPLAYGDPLYLLVTPRVLWVGSPENIMLQVHSDPEKPLVETLEVLLTIWDFPLERKLLYNLSLTLNLENNYMALAPVTIPESVVFPPRPGKQYVVLKASSKNFSLMKTILVAPHAGYIFIQTDKTIYTPEQWIQYRVFTVNHGLDPVLRPFTINIKVVSYGFGTWTIEAHYQSGPQNPYSVSFEVKEYVLPSFEVQLVPNKTFFYLNDMTLGIDIEARYVFNKPVDGHAVAIFGIKLDSSWIAIQDSLQRVKISEGKGHASLSKDTLTTQFQDLNDLLGVSIFVNVTVFSSGGEMVQAEHSGVKIVQSPYNIKFTRTPHYFKPGMPFHFGVSVTYHDGSPASEVPVQCEGNRVQTSAEGLGSLTLNTATNLEKLSIRVETKDEFLQPQEQASAELTIQAYKTQEDSGNFLHIEVNTLETEVGKSLQLSLNTRHKNQDIKERITHFTILLLSKGQITHVQIEPRRVGGIVTSSMVLVRPELLPSFRILAYYILPGSSPELVADSIWIDVKDTCMGTLQVGLKDSTDDGVYEPSILVNLLLTGDPHALVGLVAVDKAVYALNSKHKISQKKVWDVVETRDIGCTAGSGRDNLGVFTDAGLDLTTSAGINTVASEDWQCPRSSSSSSSRKSRSLKILEKKRQKVNEFRVQLERRCCEAGFREGPVGLSCEDRVPWVRHGPACKAAFLQCCHHGAMLDQEAEAERLLLGTAGEDEDPDFWILEENLPVRTVFPETWLWRKVTLPKDPARGLRLASMTIPVTLPDSITTWQIMAVSLRKGKGVCISEPLELVVKKAFFMDLKLPFSVVRNEQVQIQAVLHSYLKRTARVRVEFPYKKALCSKASKTQSFFQRVSVPPASSRVVYFIVLPVEQGKVDVEVKVEGFGVWDQVKKTLFVQAEGQIERLSYSVLLDPKGLTQQEIVQRSAFENMVPGTNAEVFVSVQGDILGEPILGALTPSELHKLLTVPTGCPEQTLSSLAPLVILTQYLDATGQWGQVGVERRNQVMDNIVSGYARMLAHRNSEGTYHIHQESPGSTWLTSYAFRVFAMAFKSMTKSKIELDILCSSAKWLITQRQEEDGSFQEKAPVIVKSMQGGYWGSEAKVSLTALVLISLEEGKILCTSEDLNVSASIQKAAAFLEQQLPSLKTVFSVAVASYALALADSPRADDRLDDFASPDKSHWRVKNDKKSLSTVEATAYALLQKLQLGRPGDTHAISKWLIERRELGGGFQSTQTTVVALEALTRYRQAIPAGGNSAIQVQIAVPTREFTVKWTLDQTSTYQLRSHKFSAQDDLIIKASGTGKGTLSVLTIYHKLPDSQKSSCHPYHLNVTLHPDGESPSLTLPGYLGPQDATMTILEVSLLTGFYPDEGDLKQLTSNIEMYAFQYETKTSSSNSSVILYLEKLSNQMNTVLSFRIHRLLNTELLQAAPVTIINYYEPEERCRVFYNVPGDAALMRRICHKDVCRCAEEKCPSLTSSYNNINQKELQITACQPSVDFVPFSEEGSSTSSALNLTLILTFLNFLIEAKEPSSFLCPTGTDIGVLNKNKKFISHIMCFHALGLKANETYLIMGQSSDLWKMRDNYSYALSTDTFIIKWPEISDVDFLEFRNELEKFSEFLTNHGCEN</sequence>
<name>A0A7N4NJL2_SARHA</name>
<dbReference type="InterPro" id="IPR040839">
    <property type="entry name" value="MG4"/>
</dbReference>
<dbReference type="FunFam" id="2.60.40.1940:FF:000001">
    <property type="entry name" value="Complement component C3"/>
    <property type="match status" value="1"/>
</dbReference>
<dbReference type="GO" id="GO:0006954">
    <property type="term" value="P:inflammatory response"/>
    <property type="evidence" value="ECO:0007669"/>
    <property type="project" value="UniProtKB-KW"/>
</dbReference>
<dbReference type="Pfam" id="PF07703">
    <property type="entry name" value="A2M_BRD"/>
    <property type="match status" value="1"/>
</dbReference>
<dbReference type="SMART" id="SM00104">
    <property type="entry name" value="ANATO"/>
    <property type="match status" value="1"/>
</dbReference>
<dbReference type="InterPro" id="IPR018081">
    <property type="entry name" value="Anaphylatoxin_comp_syst"/>
</dbReference>
<dbReference type="Ensembl" id="ENSSHAT00000028118.1">
    <property type="protein sequence ID" value="ENSSHAP00000024109.1"/>
    <property type="gene ID" value="ENSSHAG00000009636.2"/>
</dbReference>
<keyword evidence="7" id="KW-0399">Innate immunity</keyword>
<keyword evidence="13" id="KW-1185">Reference proteome</keyword>
<dbReference type="SUPFAM" id="SSF49410">
    <property type="entry name" value="Alpha-macroglobulin receptor domain"/>
    <property type="match status" value="1"/>
</dbReference>
<dbReference type="Gene3D" id="1.20.91.20">
    <property type="entry name" value="Anaphylotoxins (complement system)"/>
    <property type="match status" value="1"/>
</dbReference>
<organism evidence="12 13">
    <name type="scientific">Sarcophilus harrisii</name>
    <name type="common">Tasmanian devil</name>
    <name type="synonym">Sarcophilus laniarius</name>
    <dbReference type="NCBI Taxonomy" id="9305"/>
    <lineage>
        <taxon>Eukaryota</taxon>
        <taxon>Metazoa</taxon>
        <taxon>Chordata</taxon>
        <taxon>Craniata</taxon>
        <taxon>Vertebrata</taxon>
        <taxon>Euteleostomi</taxon>
        <taxon>Mammalia</taxon>
        <taxon>Metatheria</taxon>
        <taxon>Dasyuromorphia</taxon>
        <taxon>Dasyuridae</taxon>
        <taxon>Sarcophilus</taxon>
    </lineage>
</organism>
<dbReference type="InterPro" id="IPR001134">
    <property type="entry name" value="Netrin_domain"/>
</dbReference>
<dbReference type="InterPro" id="IPR011626">
    <property type="entry name" value="Alpha-macroglobulin_TED"/>
</dbReference>
<dbReference type="InterPro" id="IPR048848">
    <property type="entry name" value="C3_CUB2"/>
</dbReference>
<dbReference type="Pfam" id="PF17791">
    <property type="entry name" value="MG3"/>
    <property type="match status" value="1"/>
</dbReference>
<keyword evidence="4" id="KW-0180">Complement pathway</keyword>
<dbReference type="Gene3D" id="2.60.120.1540">
    <property type="match status" value="1"/>
</dbReference>
<keyword evidence="7" id="KW-0179">Complement alternate pathway</keyword>
<dbReference type="InterPro" id="IPR041425">
    <property type="entry name" value="C3/4/5_MG1"/>
</dbReference>
<keyword evidence="8" id="KW-0395">Inflammatory response</keyword>
<dbReference type="SMART" id="SM01360">
    <property type="entry name" value="A2M"/>
    <property type="match status" value="1"/>
</dbReference>
<dbReference type="InterPro" id="IPR013783">
    <property type="entry name" value="Ig-like_fold"/>
</dbReference>
<dbReference type="SUPFAM" id="SSF48239">
    <property type="entry name" value="Terpenoid cyclases/Protein prenyltransferases"/>
    <property type="match status" value="1"/>
</dbReference>
<reference evidence="12 13" key="1">
    <citation type="journal article" date="2011" name="Proc. Natl. Acad. Sci. U.S.A.">
        <title>Genetic diversity and population structure of the endangered marsupial Sarcophilus harrisii (Tasmanian devil).</title>
        <authorList>
            <person name="Miller W."/>
            <person name="Hayes V.M."/>
            <person name="Ratan A."/>
            <person name="Petersen D.C."/>
            <person name="Wittekindt N.E."/>
            <person name="Miller J."/>
            <person name="Walenz B."/>
            <person name="Knight J."/>
            <person name="Qi J."/>
            <person name="Zhao F."/>
            <person name="Wang Q."/>
            <person name="Bedoya-Reina O.C."/>
            <person name="Katiyar N."/>
            <person name="Tomsho L.P."/>
            <person name="Kasson L.M."/>
            <person name="Hardie R.A."/>
            <person name="Woodbridge P."/>
            <person name="Tindall E.A."/>
            <person name="Bertelsen M.F."/>
            <person name="Dixon D."/>
            <person name="Pyecroft S."/>
            <person name="Helgen K.M."/>
            <person name="Lesk A.M."/>
            <person name="Pringle T.H."/>
            <person name="Patterson N."/>
            <person name="Zhang Y."/>
            <person name="Kreiss A."/>
            <person name="Woods G.M."/>
            <person name="Jones M.E."/>
            <person name="Schuster S.C."/>
        </authorList>
    </citation>
    <scope>NUCLEOTIDE SEQUENCE [LARGE SCALE GENOMIC DNA]</scope>
</reference>
<dbReference type="InterPro" id="IPR001599">
    <property type="entry name" value="Macroglobln_a2"/>
</dbReference>
<accession>A0A7N4NJL2</accession>
<keyword evidence="3" id="KW-0964">Secreted</keyword>
<dbReference type="PANTHER" id="PTHR11412:SF111">
    <property type="entry name" value="VENOM FACTOR"/>
    <property type="match status" value="1"/>
</dbReference>
<dbReference type="InterPro" id="IPR018933">
    <property type="entry name" value="Netrin_module_non-TIMP"/>
</dbReference>
<reference evidence="12" key="2">
    <citation type="submission" date="2025-08" db="UniProtKB">
        <authorList>
            <consortium name="Ensembl"/>
        </authorList>
    </citation>
    <scope>IDENTIFICATION</scope>
</reference>
<evidence type="ECO:0000256" key="7">
    <source>
        <dbReference type="ARBA" id="ARBA00023162"/>
    </source>
</evidence>
<dbReference type="SMART" id="SM01359">
    <property type="entry name" value="A2M_N_2"/>
    <property type="match status" value="1"/>
</dbReference>
<evidence type="ECO:0000256" key="6">
    <source>
        <dbReference type="ARBA" id="ARBA00023157"/>
    </source>
</evidence>
<keyword evidence="5" id="KW-0882">Thioester bond</keyword>
<dbReference type="Gene3D" id="2.60.40.690">
    <property type="entry name" value="Alpha-macroglobulin, receptor-binding domain"/>
    <property type="match status" value="1"/>
</dbReference>
<evidence type="ECO:0000313" key="12">
    <source>
        <dbReference type="Ensembl" id="ENSSHAP00000024109.1"/>
    </source>
</evidence>
<dbReference type="Gene3D" id="2.40.50.120">
    <property type="match status" value="1"/>
</dbReference>
<dbReference type="SMART" id="SM01361">
    <property type="entry name" value="A2M_recep"/>
    <property type="match status" value="1"/>
</dbReference>
<feature type="domain" description="Anaphylatoxin-like" evidence="10">
    <location>
        <begin position="669"/>
        <end position="704"/>
    </location>
</feature>
<dbReference type="Gene3D" id="6.20.50.160">
    <property type="match status" value="1"/>
</dbReference>
<dbReference type="Gene3D" id="2.60.40.10">
    <property type="entry name" value="Immunoglobulins"/>
    <property type="match status" value="2"/>
</dbReference>
<evidence type="ECO:0000256" key="1">
    <source>
        <dbReference type="ARBA" id="ARBA00004241"/>
    </source>
</evidence>
<evidence type="ECO:0000256" key="2">
    <source>
        <dbReference type="ARBA" id="ARBA00004613"/>
    </source>
</evidence>
<feature type="signal peptide" evidence="9">
    <location>
        <begin position="1"/>
        <end position="23"/>
    </location>
</feature>
<dbReference type="Pfam" id="PF17790">
    <property type="entry name" value="MG1"/>
    <property type="match status" value="1"/>
</dbReference>
<dbReference type="InterPro" id="IPR009048">
    <property type="entry name" value="A-macroglobulin_rcpt-bd"/>
</dbReference>
<dbReference type="PROSITE" id="PS01178">
    <property type="entry name" value="ANAPHYLATOXIN_2"/>
    <property type="match status" value="1"/>
</dbReference>
<dbReference type="InterPro" id="IPR047565">
    <property type="entry name" value="Alpha-macroglob_thiol-ester_cl"/>
</dbReference>
<comment type="subcellular location">
    <subcellularLocation>
        <location evidence="1">Cell surface</location>
    </subcellularLocation>
    <subcellularLocation>
        <location evidence="2">Secreted</location>
    </subcellularLocation>
</comment>
<dbReference type="Pfam" id="PF21308">
    <property type="entry name" value="C3_CUB2"/>
    <property type="match status" value="1"/>
</dbReference>
<dbReference type="Pfam" id="PF07678">
    <property type="entry name" value="TED_complement"/>
    <property type="match status" value="1"/>
</dbReference>
<keyword evidence="7" id="KW-0391">Immunity</keyword>
<dbReference type="SMART" id="SM00643">
    <property type="entry name" value="C345C"/>
    <property type="match status" value="1"/>
</dbReference>
<dbReference type="Gene3D" id="1.50.10.20">
    <property type="match status" value="1"/>
</dbReference>
<dbReference type="PROSITE" id="PS01177">
    <property type="entry name" value="ANAPHYLATOXIN_1"/>
    <property type="match status" value="1"/>
</dbReference>